<dbReference type="EnsemblPlants" id="AET6Gv20966800.2">
    <property type="protein sequence ID" value="AET6Gv20966800.2"/>
    <property type="gene ID" value="AET6Gv20966800"/>
</dbReference>
<dbReference type="Gramene" id="AET6Gv20966800.1">
    <property type="protein sequence ID" value="AET6Gv20966800.1"/>
    <property type="gene ID" value="AET6Gv20966800"/>
</dbReference>
<reference evidence="2" key="2">
    <citation type="journal article" date="2017" name="Nat. Plants">
        <title>The Aegilops tauschii genome reveals multiple impacts of transposons.</title>
        <authorList>
            <person name="Zhao G."/>
            <person name="Zou C."/>
            <person name="Li K."/>
            <person name="Wang K."/>
            <person name="Li T."/>
            <person name="Gao L."/>
            <person name="Zhang X."/>
            <person name="Wang H."/>
            <person name="Yang Z."/>
            <person name="Liu X."/>
            <person name="Jiang W."/>
            <person name="Mao L."/>
            <person name="Kong X."/>
            <person name="Jiao Y."/>
            <person name="Jia J."/>
        </authorList>
    </citation>
    <scope>NUCLEOTIDE SEQUENCE [LARGE SCALE GENOMIC DNA]</scope>
    <source>
        <strain evidence="2">cv. AL8/78</strain>
    </source>
</reference>
<proteinExistence type="predicted"/>
<dbReference type="Proteomes" id="UP000015105">
    <property type="component" value="Chromosome 6D"/>
</dbReference>
<dbReference type="AlphaFoldDB" id="A0A453Q3N4"/>
<reference evidence="1" key="3">
    <citation type="journal article" date="2017" name="Nature">
        <title>Genome sequence of the progenitor of the wheat D genome Aegilops tauschii.</title>
        <authorList>
            <person name="Luo M.C."/>
            <person name="Gu Y.Q."/>
            <person name="Puiu D."/>
            <person name="Wang H."/>
            <person name="Twardziok S.O."/>
            <person name="Deal K.R."/>
            <person name="Huo N."/>
            <person name="Zhu T."/>
            <person name="Wang L."/>
            <person name="Wang Y."/>
            <person name="McGuire P.E."/>
            <person name="Liu S."/>
            <person name="Long H."/>
            <person name="Ramasamy R.K."/>
            <person name="Rodriguez J.C."/>
            <person name="Van S.L."/>
            <person name="Yuan L."/>
            <person name="Wang Z."/>
            <person name="Xia Z."/>
            <person name="Xiao L."/>
            <person name="Anderson O.D."/>
            <person name="Ouyang S."/>
            <person name="Liang Y."/>
            <person name="Zimin A.V."/>
            <person name="Pertea G."/>
            <person name="Qi P."/>
            <person name="Bennetzen J.L."/>
            <person name="Dai X."/>
            <person name="Dawson M.W."/>
            <person name="Muller H.G."/>
            <person name="Kugler K."/>
            <person name="Rivarola-Duarte L."/>
            <person name="Spannagl M."/>
            <person name="Mayer K.F.X."/>
            <person name="Lu F.H."/>
            <person name="Bevan M.W."/>
            <person name="Leroy P."/>
            <person name="Li P."/>
            <person name="You F.M."/>
            <person name="Sun Q."/>
            <person name="Liu Z."/>
            <person name="Lyons E."/>
            <person name="Wicker T."/>
            <person name="Salzberg S.L."/>
            <person name="Devos K.M."/>
            <person name="Dvorak J."/>
        </authorList>
    </citation>
    <scope>NUCLEOTIDE SEQUENCE [LARGE SCALE GENOMIC DNA]</scope>
    <source>
        <strain evidence="1">cv. AL8/78</strain>
    </source>
</reference>
<evidence type="ECO:0000313" key="2">
    <source>
        <dbReference type="Proteomes" id="UP000015105"/>
    </source>
</evidence>
<dbReference type="EnsemblPlants" id="AET6Gv20966800.1">
    <property type="protein sequence ID" value="AET6Gv20966800.1"/>
    <property type="gene ID" value="AET6Gv20966800"/>
</dbReference>
<name>A0A453Q3N4_AEGTS</name>
<reference evidence="1" key="5">
    <citation type="journal article" date="2021" name="G3 (Bethesda)">
        <title>Aegilops tauschii genome assembly Aet v5.0 features greater sequence contiguity and improved annotation.</title>
        <authorList>
            <person name="Wang L."/>
            <person name="Zhu T."/>
            <person name="Rodriguez J.C."/>
            <person name="Deal K.R."/>
            <person name="Dubcovsky J."/>
            <person name="McGuire P.E."/>
            <person name="Lux T."/>
            <person name="Spannagl M."/>
            <person name="Mayer K.F.X."/>
            <person name="Baldrich P."/>
            <person name="Meyers B.C."/>
            <person name="Huo N."/>
            <person name="Gu Y.Q."/>
            <person name="Zhou H."/>
            <person name="Devos K.M."/>
            <person name="Bennetzen J.L."/>
            <person name="Unver T."/>
            <person name="Budak H."/>
            <person name="Gulick P.J."/>
            <person name="Galiba G."/>
            <person name="Kalapos B."/>
            <person name="Nelson D.R."/>
            <person name="Li P."/>
            <person name="You F.M."/>
            <person name="Luo M.C."/>
            <person name="Dvorak J."/>
        </authorList>
    </citation>
    <scope>NUCLEOTIDE SEQUENCE [LARGE SCALE GENOMIC DNA]</scope>
    <source>
        <strain evidence="1">cv. AL8/78</strain>
    </source>
</reference>
<protein>
    <submittedName>
        <fullName evidence="1">Uncharacterized protein</fullName>
    </submittedName>
</protein>
<sequence length="48" mass="5386">MPCPSRMSAQEESICKYVEEPTQSVITPELGISFDSLGDGYDFYTLYS</sequence>
<keyword evidence="2" id="KW-1185">Reference proteome</keyword>
<organism evidence="1 2">
    <name type="scientific">Aegilops tauschii subsp. strangulata</name>
    <name type="common">Goatgrass</name>
    <dbReference type="NCBI Taxonomy" id="200361"/>
    <lineage>
        <taxon>Eukaryota</taxon>
        <taxon>Viridiplantae</taxon>
        <taxon>Streptophyta</taxon>
        <taxon>Embryophyta</taxon>
        <taxon>Tracheophyta</taxon>
        <taxon>Spermatophyta</taxon>
        <taxon>Magnoliopsida</taxon>
        <taxon>Liliopsida</taxon>
        <taxon>Poales</taxon>
        <taxon>Poaceae</taxon>
        <taxon>BOP clade</taxon>
        <taxon>Pooideae</taxon>
        <taxon>Triticodae</taxon>
        <taxon>Triticeae</taxon>
        <taxon>Triticinae</taxon>
        <taxon>Aegilops</taxon>
    </lineage>
</organism>
<dbReference type="Gramene" id="AET6Gv20966800.2">
    <property type="protein sequence ID" value="AET6Gv20966800.2"/>
    <property type="gene ID" value="AET6Gv20966800"/>
</dbReference>
<accession>A0A453Q3N4</accession>
<reference evidence="2" key="1">
    <citation type="journal article" date="2014" name="Science">
        <title>Ancient hybridizations among the ancestral genomes of bread wheat.</title>
        <authorList>
            <consortium name="International Wheat Genome Sequencing Consortium,"/>
            <person name="Marcussen T."/>
            <person name="Sandve S.R."/>
            <person name="Heier L."/>
            <person name="Spannagl M."/>
            <person name="Pfeifer M."/>
            <person name="Jakobsen K.S."/>
            <person name="Wulff B.B."/>
            <person name="Steuernagel B."/>
            <person name="Mayer K.F."/>
            <person name="Olsen O.A."/>
        </authorList>
    </citation>
    <scope>NUCLEOTIDE SEQUENCE [LARGE SCALE GENOMIC DNA]</scope>
    <source>
        <strain evidence="2">cv. AL8/78</strain>
    </source>
</reference>
<evidence type="ECO:0000313" key="1">
    <source>
        <dbReference type="EnsemblPlants" id="AET6Gv20966800.2"/>
    </source>
</evidence>
<reference evidence="1" key="4">
    <citation type="submission" date="2019-03" db="UniProtKB">
        <authorList>
            <consortium name="EnsemblPlants"/>
        </authorList>
    </citation>
    <scope>IDENTIFICATION</scope>
</reference>